<keyword evidence="1" id="KW-0472">Membrane</keyword>
<evidence type="ECO:0000313" key="3">
    <source>
        <dbReference type="Proteomes" id="UP000184699"/>
    </source>
</evidence>
<keyword evidence="3" id="KW-1185">Reference proteome</keyword>
<feature type="transmembrane region" description="Helical" evidence="1">
    <location>
        <begin position="86"/>
        <end position="108"/>
    </location>
</feature>
<feature type="transmembrane region" description="Helical" evidence="1">
    <location>
        <begin position="120"/>
        <end position="143"/>
    </location>
</feature>
<evidence type="ECO:0000313" key="2">
    <source>
        <dbReference type="EMBL" id="SIO02813.1"/>
    </source>
</evidence>
<feature type="transmembrane region" description="Helical" evidence="1">
    <location>
        <begin position="56"/>
        <end position="74"/>
    </location>
</feature>
<keyword evidence="1" id="KW-0812">Transmembrane</keyword>
<evidence type="ECO:0000256" key="1">
    <source>
        <dbReference type="SAM" id="Phobius"/>
    </source>
</evidence>
<reference evidence="3" key="1">
    <citation type="submission" date="2016-11" db="EMBL/GenBank/DDBJ databases">
        <authorList>
            <person name="Varghese N."/>
            <person name="Submissions S."/>
        </authorList>
    </citation>
    <scope>NUCLEOTIDE SEQUENCE [LARGE SCALE GENOMIC DNA]</scope>
    <source>
        <strain evidence="3">DSM 8595</strain>
    </source>
</reference>
<dbReference type="STRING" id="232089.SAMN05443544_2314"/>
<feature type="transmembrane region" description="Helical" evidence="1">
    <location>
        <begin position="18"/>
        <end position="36"/>
    </location>
</feature>
<dbReference type="AlphaFoldDB" id="A0A1N6G5L6"/>
<sequence length="162" mass="17868">MRLDHLVILRRESPMQKLFYAAFAYMILGVASGLFYREFTKANDFPEGQFTQLGLVHTHLLTLGFIVLLIVLVIEKVFVISKSHLFEWFFWVYNAGVLVTSAMLTWHGSLTVMGEESTSAIAGIAGLGHIALTAGMVLLFLALRSRIVAPKDAPSVVEAPTA</sequence>
<keyword evidence="1" id="KW-1133">Transmembrane helix</keyword>
<evidence type="ECO:0008006" key="4">
    <source>
        <dbReference type="Google" id="ProtNLM"/>
    </source>
</evidence>
<dbReference type="EMBL" id="FSRJ01000003">
    <property type="protein sequence ID" value="SIO02813.1"/>
    <property type="molecule type" value="Genomic_DNA"/>
</dbReference>
<organism evidence="2 3">
    <name type="scientific">Agromyces cerinus subsp. cerinus</name>
    <dbReference type="NCBI Taxonomy" id="232089"/>
    <lineage>
        <taxon>Bacteria</taxon>
        <taxon>Bacillati</taxon>
        <taxon>Actinomycetota</taxon>
        <taxon>Actinomycetes</taxon>
        <taxon>Micrococcales</taxon>
        <taxon>Microbacteriaceae</taxon>
        <taxon>Agromyces</taxon>
    </lineage>
</organism>
<protein>
    <recommendedName>
        <fullName evidence="4">DUF2871 domain-containing protein</fullName>
    </recommendedName>
</protein>
<dbReference type="Pfam" id="PF11070">
    <property type="entry name" value="DUF2871"/>
    <property type="match status" value="1"/>
</dbReference>
<proteinExistence type="predicted"/>
<dbReference type="Proteomes" id="UP000184699">
    <property type="component" value="Unassembled WGS sequence"/>
</dbReference>
<name>A0A1N6G5L6_9MICO</name>
<dbReference type="InterPro" id="IPR021299">
    <property type="entry name" value="DUF2871"/>
</dbReference>
<accession>A0A1N6G5L6</accession>
<gene>
    <name evidence="2" type="ORF">SAMN05443544_2314</name>
</gene>